<evidence type="ECO:0000313" key="1">
    <source>
        <dbReference type="EMBL" id="ACN35387.1"/>
    </source>
</evidence>
<dbReference type="FunCoup" id="C0PJM1">
    <property type="interactions" value="472"/>
</dbReference>
<reference evidence="1" key="1">
    <citation type="journal article" date="2009" name="PLoS Genet.">
        <title>Sequencing, mapping, and analysis of 27,455 maize full-length cDNAs.</title>
        <authorList>
            <person name="Soderlund C."/>
            <person name="Descour A."/>
            <person name="Kudrna D."/>
            <person name="Bomhoff M."/>
            <person name="Boyd L."/>
            <person name="Currie J."/>
            <person name="Angelova A."/>
            <person name="Collura K."/>
            <person name="Wissotski M."/>
            <person name="Ashley E."/>
            <person name="Morrow D."/>
            <person name="Fernandes J."/>
            <person name="Walbot V."/>
            <person name="Yu Y."/>
        </authorList>
    </citation>
    <scope>NUCLEOTIDE SEQUENCE</scope>
    <source>
        <strain evidence="1">B73</strain>
    </source>
</reference>
<dbReference type="Gramene" id="Zm00001eb212260_T001">
    <property type="protein sequence ID" value="Zm00001eb212260_P001"/>
    <property type="gene ID" value="Zm00001eb212260"/>
</dbReference>
<protein>
    <submittedName>
        <fullName evidence="1 2">Uncharacterized protein</fullName>
    </submittedName>
</protein>
<proteinExistence type="evidence at transcript level"/>
<sequence length="319" mass="34693">MPQLILKRPEVIVYGCEASVHHEVDRADVPRLVAGQVEHRLGDVLGHGVDALEVGLAADKGQEVLERVICARALGQVRHRQRRGHGIGGHAVDAHPVAAELRGDALGEPDHGVLGRRVDVRARPADGAGHAGQRHDGAPLPRDHSARRVLHPQEHAVHVDVEHPARLREVHVADVRHLGARHAGVVHHHVQRAEPLRRSVHGAAHVLLRRHVAVDEHGALRVTSQGVAQLLPSLILDVRDADLGAVLHEEANDGLTDAGGATSDEGHLPFQPVFGARNARSNLKDKNTGTATGWRWSSTVLWCCNWIDCMPMYTARLEQ</sequence>
<accession>C0PJM1</accession>
<name>C0PJM1_MAIZE</name>
<keyword evidence="3" id="KW-1185">Reference proteome</keyword>
<evidence type="ECO:0000313" key="3">
    <source>
        <dbReference type="Proteomes" id="UP000007305"/>
    </source>
</evidence>
<dbReference type="AlphaFoldDB" id="C0PJM1"/>
<reference evidence="2" key="4">
    <citation type="submission" date="2019-07" db="EMBL/GenBank/DDBJ databases">
        <authorList>
            <person name="Seetharam A."/>
            <person name="Woodhouse M."/>
            <person name="Cannon E."/>
        </authorList>
    </citation>
    <scope>NUCLEOTIDE SEQUENCE [LARGE SCALE GENOMIC DNA]</scope>
    <source>
        <strain evidence="2">cv. B73</strain>
    </source>
</reference>
<dbReference type="Proteomes" id="UP000007305">
    <property type="component" value="Chromosome 5"/>
</dbReference>
<reference evidence="2" key="5">
    <citation type="submission" date="2021-05" db="UniProtKB">
        <authorList>
            <consortium name="EnsemblPlants"/>
        </authorList>
    </citation>
    <scope>IDENTIFICATION</scope>
    <source>
        <strain evidence="2">cv. B73</strain>
    </source>
</reference>
<dbReference type="EnsemblPlants" id="Zm00001eb212260_T001">
    <property type="protein sequence ID" value="Zm00001eb212260_P001"/>
    <property type="gene ID" value="Zm00001eb212260"/>
</dbReference>
<evidence type="ECO:0000313" key="2">
    <source>
        <dbReference type="EnsemblPlants" id="Zm00001eb212260_P001"/>
    </source>
</evidence>
<reference evidence="1" key="3">
    <citation type="submission" date="2012-06" db="EMBL/GenBank/DDBJ databases">
        <authorList>
            <person name="Yu Y."/>
            <person name="Currie J."/>
            <person name="Lomeli R."/>
            <person name="Angelova A."/>
            <person name="Collura K."/>
            <person name="Wissotski M."/>
            <person name="Campos D."/>
            <person name="Kudrna D."/>
            <person name="Golser W."/>
            <person name="Ashely E."/>
            <person name="Descour A."/>
            <person name="Fernandes J."/>
            <person name="Soderlund C."/>
            <person name="Walbot V."/>
        </authorList>
    </citation>
    <scope>NUCLEOTIDE SEQUENCE</scope>
    <source>
        <strain evidence="1">B73</strain>
    </source>
</reference>
<dbReference type="EMBL" id="BT068490">
    <property type="protein sequence ID" value="ACN35387.1"/>
    <property type="molecule type" value="mRNA"/>
</dbReference>
<reference evidence="3" key="2">
    <citation type="journal article" date="2009" name="Science">
        <title>The B73 maize genome: complexity, diversity, and dynamics.</title>
        <authorList>
            <person name="Schnable P.S."/>
            <person name="Ware D."/>
            <person name="Fulton R.S."/>
            <person name="Stein J.C."/>
            <person name="Wei F."/>
            <person name="Pasternak S."/>
            <person name="Liang C."/>
            <person name="Zhang J."/>
            <person name="Fulton L."/>
            <person name="Graves T.A."/>
            <person name="Minx P."/>
            <person name="Reily A.D."/>
            <person name="Courtney L."/>
            <person name="Kruchowski S.S."/>
            <person name="Tomlinson C."/>
            <person name="Strong C."/>
            <person name="Delehaunty K."/>
            <person name="Fronick C."/>
            <person name="Courtney B."/>
            <person name="Rock S.M."/>
            <person name="Belter E."/>
            <person name="Du F."/>
            <person name="Kim K."/>
            <person name="Abbott R.M."/>
            <person name="Cotton M."/>
            <person name="Levy A."/>
            <person name="Marchetto P."/>
            <person name="Ochoa K."/>
            <person name="Jackson S.M."/>
            <person name="Gillam B."/>
            <person name="Chen W."/>
            <person name="Yan L."/>
            <person name="Higginbotham J."/>
            <person name="Cardenas M."/>
            <person name="Waligorski J."/>
            <person name="Applebaum E."/>
            <person name="Phelps L."/>
            <person name="Falcone J."/>
            <person name="Kanchi K."/>
            <person name="Thane T."/>
            <person name="Scimone A."/>
            <person name="Thane N."/>
            <person name="Henke J."/>
            <person name="Wang T."/>
            <person name="Ruppert J."/>
            <person name="Shah N."/>
            <person name="Rotter K."/>
            <person name="Hodges J."/>
            <person name="Ingenthron E."/>
            <person name="Cordes M."/>
            <person name="Kohlberg S."/>
            <person name="Sgro J."/>
            <person name="Delgado B."/>
            <person name="Mead K."/>
            <person name="Chinwalla A."/>
            <person name="Leonard S."/>
            <person name="Crouse K."/>
            <person name="Collura K."/>
            <person name="Kudrna D."/>
            <person name="Currie J."/>
            <person name="He R."/>
            <person name="Angelova A."/>
            <person name="Rajasekar S."/>
            <person name="Mueller T."/>
            <person name="Lomeli R."/>
            <person name="Scara G."/>
            <person name="Ko A."/>
            <person name="Delaney K."/>
            <person name="Wissotski M."/>
            <person name="Lopez G."/>
            <person name="Campos D."/>
            <person name="Braidotti M."/>
            <person name="Ashley E."/>
            <person name="Golser W."/>
            <person name="Kim H."/>
            <person name="Lee S."/>
            <person name="Lin J."/>
            <person name="Dujmic Z."/>
            <person name="Kim W."/>
            <person name="Talag J."/>
            <person name="Zuccolo A."/>
            <person name="Fan C."/>
            <person name="Sebastian A."/>
            <person name="Kramer M."/>
            <person name="Spiegel L."/>
            <person name="Nascimento L."/>
            <person name="Zutavern T."/>
            <person name="Miller B."/>
            <person name="Ambroise C."/>
            <person name="Muller S."/>
            <person name="Spooner W."/>
            <person name="Narechania A."/>
            <person name="Ren L."/>
            <person name="Wei S."/>
            <person name="Kumari S."/>
            <person name="Faga B."/>
            <person name="Levy M.J."/>
            <person name="McMahan L."/>
            <person name="Van Buren P."/>
            <person name="Vaughn M.W."/>
            <person name="Ying K."/>
            <person name="Yeh C.-T."/>
            <person name="Emrich S.J."/>
            <person name="Jia Y."/>
            <person name="Kalyanaraman A."/>
            <person name="Hsia A.-P."/>
            <person name="Barbazuk W.B."/>
            <person name="Baucom R.S."/>
            <person name="Brutnell T.P."/>
            <person name="Carpita N.C."/>
            <person name="Chaparro C."/>
            <person name="Chia J.-M."/>
            <person name="Deragon J.-M."/>
            <person name="Estill J.C."/>
            <person name="Fu Y."/>
            <person name="Jeddeloh J.A."/>
            <person name="Han Y."/>
            <person name="Lee H."/>
            <person name="Li P."/>
            <person name="Lisch D.R."/>
            <person name="Liu S."/>
            <person name="Liu Z."/>
            <person name="Nagel D.H."/>
            <person name="McCann M.C."/>
            <person name="SanMiguel P."/>
            <person name="Myers A.M."/>
            <person name="Nettleton D."/>
            <person name="Nguyen J."/>
            <person name="Penning B.W."/>
            <person name="Ponnala L."/>
            <person name="Schneider K.L."/>
            <person name="Schwartz D.C."/>
            <person name="Sharma A."/>
            <person name="Soderlund C."/>
            <person name="Springer N.M."/>
            <person name="Sun Q."/>
            <person name="Wang H."/>
            <person name="Waterman M."/>
            <person name="Westerman R."/>
            <person name="Wolfgruber T.K."/>
            <person name="Yang L."/>
            <person name="Yu Y."/>
            <person name="Zhang L."/>
            <person name="Zhou S."/>
            <person name="Zhu Q."/>
            <person name="Bennetzen J.L."/>
            <person name="Dawe R.K."/>
            <person name="Jiang J."/>
            <person name="Jiang N."/>
            <person name="Presting G.G."/>
            <person name="Wessler S.R."/>
            <person name="Aluru S."/>
            <person name="Martienssen R.A."/>
            <person name="Clifton S.W."/>
            <person name="McCombie W.R."/>
            <person name="Wing R.A."/>
            <person name="Wilson R.K."/>
        </authorList>
    </citation>
    <scope>NUCLEOTIDE SEQUENCE [LARGE SCALE GENOMIC DNA]</scope>
    <source>
        <strain evidence="3">cv. B73</strain>
    </source>
</reference>
<organism evidence="1">
    <name type="scientific">Zea mays</name>
    <name type="common">Maize</name>
    <dbReference type="NCBI Taxonomy" id="4577"/>
    <lineage>
        <taxon>Eukaryota</taxon>
        <taxon>Viridiplantae</taxon>
        <taxon>Streptophyta</taxon>
        <taxon>Embryophyta</taxon>
        <taxon>Tracheophyta</taxon>
        <taxon>Spermatophyta</taxon>
        <taxon>Magnoliopsida</taxon>
        <taxon>Liliopsida</taxon>
        <taxon>Poales</taxon>
        <taxon>Poaceae</taxon>
        <taxon>PACMAD clade</taxon>
        <taxon>Panicoideae</taxon>
        <taxon>Andropogonodae</taxon>
        <taxon>Andropogoneae</taxon>
        <taxon>Tripsacinae</taxon>
        <taxon>Zea</taxon>
    </lineage>
</organism>
<dbReference type="ExpressionAtlas" id="C0PJM1">
    <property type="expression patterns" value="baseline and differential"/>
</dbReference>
<dbReference type="EMBL" id="BT068827">
    <property type="protein sequence ID" value="ACN35724.1"/>
    <property type="molecule type" value="mRNA"/>
</dbReference>